<name>A0AAU2VL08_9ACTN</name>
<sequence length="494" mass="53802">MEIVMDTDGTTLDELSEIWEDIRENYQESGNSDYDRAVLDCAARLAAEPGGGSAHVWTIGLTMMAPYLTWLPGEGVAQRAVTALEAADRTLRAHHCAHDSHPYRSHDEEGDEYLAELLPALDDETAGWEEDRPRGEWRCPLNAAGFARIALDIIHPGSVTDVPPRLPVETKDAISTLSALLHGYPKPWTDIDYEISSHAGELSGAAPADRAGRLMVVRAVTWYAVSGMVRTKSVLDDLIEAVEETLPHFADAVCAHDGHPALPDSGPDAAELGIELSSAGGRNLYEQSRIASDRNPPLDHVVCPVLMAETAGGTLALLRGRRDELFGERDTSHADAAYLRADGRLDIERLVERTDHKSWNEQYADDLALWAARRHARSDERDRAVLLLVARQAVANSYPGPPLSVVRGVLSTMRAVAAAPLPAGCSHGDEHPALRYAGFREGMAHFWDPEEFPPGAETRSPESWTCPRFAAAVAEDCVAELTGLYEDDELSDAG</sequence>
<dbReference type="EMBL" id="CP108313">
    <property type="protein sequence ID" value="WTW68012.1"/>
    <property type="molecule type" value="Genomic_DNA"/>
</dbReference>
<dbReference type="AlphaFoldDB" id="A0AAU2VL08"/>
<reference evidence="1" key="1">
    <citation type="submission" date="2022-10" db="EMBL/GenBank/DDBJ databases">
        <title>The complete genomes of actinobacterial strains from the NBC collection.</title>
        <authorList>
            <person name="Joergensen T.S."/>
            <person name="Alvarez Arevalo M."/>
            <person name="Sterndorff E.B."/>
            <person name="Faurdal D."/>
            <person name="Vuksanovic O."/>
            <person name="Mourched A.-S."/>
            <person name="Charusanti P."/>
            <person name="Shaw S."/>
            <person name="Blin K."/>
            <person name="Weber T."/>
        </authorList>
    </citation>
    <scope>NUCLEOTIDE SEQUENCE</scope>
    <source>
        <strain evidence="1">NBC_00008</strain>
    </source>
</reference>
<protein>
    <submittedName>
        <fullName evidence="1">Uncharacterized protein</fullName>
    </submittedName>
</protein>
<gene>
    <name evidence="1" type="ORF">OG398_06890</name>
</gene>
<evidence type="ECO:0000313" key="1">
    <source>
        <dbReference type="EMBL" id="WTW68012.1"/>
    </source>
</evidence>
<accession>A0AAU2VL08</accession>
<proteinExistence type="predicted"/>
<organism evidence="1">
    <name type="scientific">Streptomyces sp. NBC_00008</name>
    <dbReference type="NCBI Taxonomy" id="2903610"/>
    <lineage>
        <taxon>Bacteria</taxon>
        <taxon>Bacillati</taxon>
        <taxon>Actinomycetota</taxon>
        <taxon>Actinomycetes</taxon>
        <taxon>Kitasatosporales</taxon>
        <taxon>Streptomycetaceae</taxon>
        <taxon>Streptomyces</taxon>
    </lineage>
</organism>